<dbReference type="AlphaFoldDB" id="A0AAW0Z187"/>
<organism evidence="1 2">
    <name type="scientific">Kwoniella newhampshirensis</name>
    <dbReference type="NCBI Taxonomy" id="1651941"/>
    <lineage>
        <taxon>Eukaryota</taxon>
        <taxon>Fungi</taxon>
        <taxon>Dikarya</taxon>
        <taxon>Basidiomycota</taxon>
        <taxon>Agaricomycotina</taxon>
        <taxon>Tremellomycetes</taxon>
        <taxon>Tremellales</taxon>
        <taxon>Cryptococcaceae</taxon>
        <taxon>Kwoniella</taxon>
    </lineage>
</organism>
<gene>
    <name evidence="1" type="ORF">IAR55_003979</name>
</gene>
<evidence type="ECO:0000313" key="2">
    <source>
        <dbReference type="Proteomes" id="UP001388673"/>
    </source>
</evidence>
<dbReference type="KEGG" id="kne:92181237"/>
<evidence type="ECO:0000313" key="1">
    <source>
        <dbReference type="EMBL" id="KAK8853275.1"/>
    </source>
</evidence>
<accession>A0AAW0Z187</accession>
<comment type="caution">
    <text evidence="1">The sequence shown here is derived from an EMBL/GenBank/DDBJ whole genome shotgun (WGS) entry which is preliminary data.</text>
</comment>
<name>A0AAW0Z187_9TREE</name>
<dbReference type="GeneID" id="92181237"/>
<dbReference type="SUPFAM" id="SSF52047">
    <property type="entry name" value="RNI-like"/>
    <property type="match status" value="1"/>
</dbReference>
<sequence>MPKQLVDLSDEVLLHIGHFANRDHTIPLPSFGPHWENYPSEIDPGVASDYMALRGTCRRLCRLLVPKNLHARLRNWDDVEVWFTEVPTSVLKGVKRLEINIPRSHAEELIVTKWHTMSALLANLISLEELIIPSIALCRHGNLDSRDTINLKVPATDFLPSLTSLSIQVKCGNCAAALPRLLVPAAPRLRHLRMCTNQTIEEDEDDLHDDGDQSSVKSGEAITAVYTAWKERHPLDKPPIETLYLRLARKEESCASVIEAVSDFPKLRNLHVSAFGLTRSRSNDKIHAINTLGAIIATPSPTGWELKFSNSDISDYYPFEVYPAILQCLPNLTTFDSMFLVEIDQPRPCATYATQETPRSLGASLRRLSANATVVYEDRLRDAMSTIARTMTQAVPSLKNGAFWEATWTEGKRMIWNRWTWEVEKVDGVMKPLVCETPECISREFASNIDGATLSDGYIRLQPMFH</sequence>
<evidence type="ECO:0008006" key="3">
    <source>
        <dbReference type="Google" id="ProtNLM"/>
    </source>
</evidence>
<protein>
    <recommendedName>
        <fullName evidence="3">F-box domain-containing protein</fullName>
    </recommendedName>
</protein>
<dbReference type="EMBL" id="JBCAWK010000007">
    <property type="protein sequence ID" value="KAK8853275.1"/>
    <property type="molecule type" value="Genomic_DNA"/>
</dbReference>
<reference evidence="1 2" key="1">
    <citation type="journal article" date="2024" name="bioRxiv">
        <title>Comparative genomics of Cryptococcus and Kwoniella reveals pathogenesis evolution and contrasting karyotype dynamics via intercentromeric recombination or chromosome fusion.</title>
        <authorList>
            <person name="Coelho M.A."/>
            <person name="David-Palma M."/>
            <person name="Shea T."/>
            <person name="Bowers K."/>
            <person name="McGinley-Smith S."/>
            <person name="Mohammad A.W."/>
            <person name="Gnirke A."/>
            <person name="Yurkov A.M."/>
            <person name="Nowrousian M."/>
            <person name="Sun S."/>
            <person name="Cuomo C.A."/>
            <person name="Heitman J."/>
        </authorList>
    </citation>
    <scope>NUCLEOTIDE SEQUENCE [LARGE SCALE GENOMIC DNA]</scope>
    <source>
        <strain evidence="1 2">CBS 13917</strain>
    </source>
</reference>
<dbReference type="Proteomes" id="UP001388673">
    <property type="component" value="Unassembled WGS sequence"/>
</dbReference>
<proteinExistence type="predicted"/>
<keyword evidence="2" id="KW-1185">Reference proteome</keyword>
<dbReference type="RefSeq" id="XP_066802461.1">
    <property type="nucleotide sequence ID" value="XM_066947082.1"/>
</dbReference>